<organism evidence="3 4">
    <name type="scientific">Orchesella dallaii</name>
    <dbReference type="NCBI Taxonomy" id="48710"/>
    <lineage>
        <taxon>Eukaryota</taxon>
        <taxon>Metazoa</taxon>
        <taxon>Ecdysozoa</taxon>
        <taxon>Arthropoda</taxon>
        <taxon>Hexapoda</taxon>
        <taxon>Collembola</taxon>
        <taxon>Entomobryomorpha</taxon>
        <taxon>Entomobryoidea</taxon>
        <taxon>Orchesellidae</taxon>
        <taxon>Orchesellinae</taxon>
        <taxon>Orchesella</taxon>
    </lineage>
</organism>
<dbReference type="EMBL" id="CAXLJM020000019">
    <property type="protein sequence ID" value="CAL8085505.1"/>
    <property type="molecule type" value="Genomic_DNA"/>
</dbReference>
<feature type="region of interest" description="Disordered" evidence="1">
    <location>
        <begin position="72"/>
        <end position="95"/>
    </location>
</feature>
<name>A0ABP1Q1D3_9HEXA</name>
<protein>
    <submittedName>
        <fullName evidence="3">Uncharacterized protein</fullName>
    </submittedName>
</protein>
<feature type="region of interest" description="Disordered" evidence="1">
    <location>
        <begin position="153"/>
        <end position="178"/>
    </location>
</feature>
<feature type="transmembrane region" description="Helical" evidence="2">
    <location>
        <begin position="23"/>
        <end position="41"/>
    </location>
</feature>
<keyword evidence="2" id="KW-1133">Transmembrane helix</keyword>
<feature type="non-terminal residue" evidence="3">
    <location>
        <position position="1"/>
    </location>
</feature>
<evidence type="ECO:0000313" key="3">
    <source>
        <dbReference type="EMBL" id="CAL8085505.1"/>
    </source>
</evidence>
<keyword evidence="2" id="KW-0472">Membrane</keyword>
<evidence type="ECO:0000313" key="4">
    <source>
        <dbReference type="Proteomes" id="UP001642540"/>
    </source>
</evidence>
<comment type="caution">
    <text evidence="3">The sequence shown here is derived from an EMBL/GenBank/DDBJ whole genome shotgun (WGS) entry which is preliminary data.</text>
</comment>
<keyword evidence="4" id="KW-1185">Reference proteome</keyword>
<dbReference type="Proteomes" id="UP001642540">
    <property type="component" value="Unassembled WGS sequence"/>
</dbReference>
<feature type="compositionally biased region" description="Acidic residues" evidence="1">
    <location>
        <begin position="72"/>
        <end position="90"/>
    </location>
</feature>
<gene>
    <name evidence="3" type="ORF">ODALV1_LOCUS6135</name>
</gene>
<reference evidence="3 4" key="1">
    <citation type="submission" date="2024-08" db="EMBL/GenBank/DDBJ databases">
        <authorList>
            <person name="Cucini C."/>
            <person name="Frati F."/>
        </authorList>
    </citation>
    <scope>NUCLEOTIDE SEQUENCE [LARGE SCALE GENOMIC DNA]</scope>
</reference>
<evidence type="ECO:0000256" key="1">
    <source>
        <dbReference type="SAM" id="MobiDB-lite"/>
    </source>
</evidence>
<accession>A0ABP1Q1D3</accession>
<evidence type="ECO:0000256" key="2">
    <source>
        <dbReference type="SAM" id="Phobius"/>
    </source>
</evidence>
<proteinExistence type="predicted"/>
<sequence length="188" mass="21364">EQQKQEKICCCKQQKRRVFEPRLHLAFAICIACITNFIEVVSQVKYRMEVEETEEGVYGGDEVKVEVFVDENEEEDEFEGEDGDDDDDSLMLDGGGGGVEHPVDIRLFPESAWKMNQSDEEDGDELEVPMDIVLQDTKPVILNTEVINVVGRKRKHSQKAITTPTMTGGKGRKRKKRSTRNFLVGKNI</sequence>
<keyword evidence="2" id="KW-0812">Transmembrane</keyword>